<dbReference type="EMBL" id="JACBYG010000247">
    <property type="protein sequence ID" value="NYS49907.1"/>
    <property type="molecule type" value="Genomic_DNA"/>
</dbReference>
<sequence>NPSTESSEKNLLKKDIDEVAAAKKAEIEARKDLTQEEKDAAKSTVDAEANKAKAAIDVAKTSEEVQTAATAGITAIQAINPVAEVKPAAKAAIDAAAKAKKASLEARDDLTA</sequence>
<dbReference type="Proteomes" id="UP000563349">
    <property type="component" value="Unassembled WGS sequence"/>
</dbReference>
<evidence type="ECO:0000313" key="2">
    <source>
        <dbReference type="EMBL" id="NYS49907.1"/>
    </source>
</evidence>
<gene>
    <name evidence="2" type="ORF">HZY93_08250</name>
</gene>
<name>A0A7Z0LEJ9_9STRE</name>
<evidence type="ECO:0000313" key="3">
    <source>
        <dbReference type="Proteomes" id="UP000563349"/>
    </source>
</evidence>
<organism evidence="2 3">
    <name type="scientific">Streptococcus danieliae</name>
    <dbReference type="NCBI Taxonomy" id="747656"/>
    <lineage>
        <taxon>Bacteria</taxon>
        <taxon>Bacillati</taxon>
        <taxon>Bacillota</taxon>
        <taxon>Bacilli</taxon>
        <taxon>Lactobacillales</taxon>
        <taxon>Streptococcaceae</taxon>
        <taxon>Streptococcus</taxon>
    </lineage>
</organism>
<feature type="domain" description="DUF1542" evidence="1">
    <location>
        <begin position="13"/>
        <end position="82"/>
    </location>
</feature>
<keyword evidence="3" id="KW-1185">Reference proteome</keyword>
<reference evidence="2 3" key="1">
    <citation type="submission" date="2020-07" db="EMBL/GenBank/DDBJ databases">
        <title>MOT database genomes.</title>
        <authorList>
            <person name="Joseph S."/>
            <person name="Aduse-Opoku J."/>
            <person name="Hashim A."/>
            <person name="Wade W."/>
            <person name="Curtis M."/>
        </authorList>
    </citation>
    <scope>NUCLEOTIDE SEQUENCE [LARGE SCALE GENOMIC DNA]</scope>
    <source>
        <strain evidence="2 3">CCW311</strain>
    </source>
</reference>
<dbReference type="Pfam" id="PF07564">
    <property type="entry name" value="DUF1542"/>
    <property type="match status" value="1"/>
</dbReference>
<feature type="non-terminal residue" evidence="2">
    <location>
        <position position="112"/>
    </location>
</feature>
<dbReference type="InterPro" id="IPR011439">
    <property type="entry name" value="DUF1542"/>
</dbReference>
<accession>A0A7Z0LEJ9</accession>
<protein>
    <submittedName>
        <fullName evidence="2">DUF1542 domain-containing protein</fullName>
    </submittedName>
</protein>
<feature type="non-terminal residue" evidence="2">
    <location>
        <position position="1"/>
    </location>
</feature>
<dbReference type="AlphaFoldDB" id="A0A7Z0LEJ9"/>
<evidence type="ECO:0000259" key="1">
    <source>
        <dbReference type="Pfam" id="PF07564"/>
    </source>
</evidence>
<proteinExistence type="predicted"/>
<comment type="caution">
    <text evidence="2">The sequence shown here is derived from an EMBL/GenBank/DDBJ whole genome shotgun (WGS) entry which is preliminary data.</text>
</comment>